<evidence type="ECO:0000313" key="3">
    <source>
        <dbReference type="Proteomes" id="UP001295423"/>
    </source>
</evidence>
<sequence>MNEEFVFDASLMEPTPLSDAIHNRHLRNQPIGQHAKPSPQQEHLDCSPAQSRRPDPCTQKQTKKRRRNVGFATHVMVHFSPYDLEELKICWYTRADMVRFKSTRKQLYKTLNSGIWDLNQIQQSMNDDYRGLEPFFSASCNRMIQRKRTQAINSVLHEQQRQLLEEGSIDAECIRQASCSQTQWARDRGERFGKDDAEQVAPSNQSYKSIPIISAPRHLHRITPLHEPAIRP</sequence>
<evidence type="ECO:0000313" key="2">
    <source>
        <dbReference type="EMBL" id="CAJ1965353.1"/>
    </source>
</evidence>
<proteinExistence type="predicted"/>
<organism evidence="2 3">
    <name type="scientific">Cylindrotheca closterium</name>
    <dbReference type="NCBI Taxonomy" id="2856"/>
    <lineage>
        <taxon>Eukaryota</taxon>
        <taxon>Sar</taxon>
        <taxon>Stramenopiles</taxon>
        <taxon>Ochrophyta</taxon>
        <taxon>Bacillariophyta</taxon>
        <taxon>Bacillariophyceae</taxon>
        <taxon>Bacillariophycidae</taxon>
        <taxon>Bacillariales</taxon>
        <taxon>Bacillariaceae</taxon>
        <taxon>Cylindrotheca</taxon>
    </lineage>
</organism>
<dbReference type="Proteomes" id="UP001295423">
    <property type="component" value="Unassembled WGS sequence"/>
</dbReference>
<feature type="region of interest" description="Disordered" evidence="1">
    <location>
        <begin position="30"/>
        <end position="65"/>
    </location>
</feature>
<accession>A0AAD2G7S2</accession>
<dbReference type="AlphaFoldDB" id="A0AAD2G7S2"/>
<keyword evidence="3" id="KW-1185">Reference proteome</keyword>
<reference evidence="2" key="1">
    <citation type="submission" date="2023-08" db="EMBL/GenBank/DDBJ databases">
        <authorList>
            <person name="Audoor S."/>
            <person name="Bilcke G."/>
        </authorList>
    </citation>
    <scope>NUCLEOTIDE SEQUENCE</scope>
</reference>
<gene>
    <name evidence="2" type="ORF">CYCCA115_LOCUS21074</name>
</gene>
<comment type="caution">
    <text evidence="2">The sequence shown here is derived from an EMBL/GenBank/DDBJ whole genome shotgun (WGS) entry which is preliminary data.</text>
</comment>
<name>A0AAD2G7S2_9STRA</name>
<evidence type="ECO:0000256" key="1">
    <source>
        <dbReference type="SAM" id="MobiDB-lite"/>
    </source>
</evidence>
<dbReference type="EMBL" id="CAKOGP040002202">
    <property type="protein sequence ID" value="CAJ1965353.1"/>
    <property type="molecule type" value="Genomic_DNA"/>
</dbReference>
<protein>
    <submittedName>
        <fullName evidence="2">Uncharacterized protein</fullName>
    </submittedName>
</protein>